<feature type="compositionally biased region" description="Polar residues" evidence="1">
    <location>
        <begin position="188"/>
        <end position="197"/>
    </location>
</feature>
<protein>
    <submittedName>
        <fullName evidence="2">Uncharacterized protein</fullName>
    </submittedName>
</protein>
<sequence>MLPILELVTEFLTNKDLRWWWWRALLGKPKKNKDTNEWELDDPEGTEQEKNKKVDEIFMALADIVQIIFVDFLPSHEGTACTTRSLSLLSKQCQPQDPWTQKTKEQSFDRWQSDEYIYIGLYSALRTWFRVLNTETPAYQLMATNLGGAITLTHEIAHAAFKAIGRKNNKCIIGPGMPERKKAGHGSAPSSKNLPCT</sequence>
<name>A0A9P4QXV3_9PLEO</name>
<gene>
    <name evidence="2" type="ORF">EJ04DRAFT_564176</name>
</gene>
<dbReference type="AlphaFoldDB" id="A0A9P4QXV3"/>
<feature type="region of interest" description="Disordered" evidence="1">
    <location>
        <begin position="174"/>
        <end position="197"/>
    </location>
</feature>
<comment type="caution">
    <text evidence="2">The sequence shown here is derived from an EMBL/GenBank/DDBJ whole genome shotgun (WGS) entry which is preliminary data.</text>
</comment>
<dbReference type="EMBL" id="ML996147">
    <property type="protein sequence ID" value="KAF2734450.1"/>
    <property type="molecule type" value="Genomic_DNA"/>
</dbReference>
<reference evidence="2" key="1">
    <citation type="journal article" date="2020" name="Stud. Mycol.">
        <title>101 Dothideomycetes genomes: a test case for predicting lifestyles and emergence of pathogens.</title>
        <authorList>
            <person name="Haridas S."/>
            <person name="Albert R."/>
            <person name="Binder M."/>
            <person name="Bloem J."/>
            <person name="Labutti K."/>
            <person name="Salamov A."/>
            <person name="Andreopoulos B."/>
            <person name="Baker S."/>
            <person name="Barry K."/>
            <person name="Bills G."/>
            <person name="Bluhm B."/>
            <person name="Cannon C."/>
            <person name="Castanera R."/>
            <person name="Culley D."/>
            <person name="Daum C."/>
            <person name="Ezra D."/>
            <person name="Gonzalez J."/>
            <person name="Henrissat B."/>
            <person name="Kuo A."/>
            <person name="Liang C."/>
            <person name="Lipzen A."/>
            <person name="Lutzoni F."/>
            <person name="Magnuson J."/>
            <person name="Mondo S."/>
            <person name="Nolan M."/>
            <person name="Ohm R."/>
            <person name="Pangilinan J."/>
            <person name="Park H.-J."/>
            <person name="Ramirez L."/>
            <person name="Alfaro M."/>
            <person name="Sun H."/>
            <person name="Tritt A."/>
            <person name="Yoshinaga Y."/>
            <person name="Zwiers L.-H."/>
            <person name="Turgeon B."/>
            <person name="Goodwin S."/>
            <person name="Spatafora J."/>
            <person name="Crous P."/>
            <person name="Grigoriev I."/>
        </authorList>
    </citation>
    <scope>NUCLEOTIDE SEQUENCE</scope>
    <source>
        <strain evidence="2">CBS 125425</strain>
    </source>
</reference>
<dbReference type="Proteomes" id="UP000799444">
    <property type="component" value="Unassembled WGS sequence"/>
</dbReference>
<evidence type="ECO:0000256" key="1">
    <source>
        <dbReference type="SAM" id="MobiDB-lite"/>
    </source>
</evidence>
<organism evidence="2 3">
    <name type="scientific">Polyplosphaeria fusca</name>
    <dbReference type="NCBI Taxonomy" id="682080"/>
    <lineage>
        <taxon>Eukaryota</taxon>
        <taxon>Fungi</taxon>
        <taxon>Dikarya</taxon>
        <taxon>Ascomycota</taxon>
        <taxon>Pezizomycotina</taxon>
        <taxon>Dothideomycetes</taxon>
        <taxon>Pleosporomycetidae</taxon>
        <taxon>Pleosporales</taxon>
        <taxon>Tetraplosphaeriaceae</taxon>
        <taxon>Polyplosphaeria</taxon>
    </lineage>
</organism>
<proteinExistence type="predicted"/>
<evidence type="ECO:0000313" key="3">
    <source>
        <dbReference type="Proteomes" id="UP000799444"/>
    </source>
</evidence>
<evidence type="ECO:0000313" key="2">
    <source>
        <dbReference type="EMBL" id="KAF2734450.1"/>
    </source>
</evidence>
<accession>A0A9P4QXV3</accession>
<keyword evidence="3" id="KW-1185">Reference proteome</keyword>